<dbReference type="Pfam" id="PF06078">
    <property type="entry name" value="DUF937"/>
    <property type="match status" value="2"/>
</dbReference>
<reference evidence="3" key="1">
    <citation type="submission" date="2018-01" db="EMBL/GenBank/DDBJ databases">
        <title>Draft Genome Sequence of the Radioresistant Bacterium Deinococcus aerius TR0125, Isolated from the Higher Atmosphere above Japan.</title>
        <authorList>
            <person name="Satoh K."/>
            <person name="Arai H."/>
            <person name="Sanzen T."/>
            <person name="Kawaguchi Y."/>
            <person name="Hayashi H."/>
            <person name="Yokobori S."/>
            <person name="Yamagishi A."/>
            <person name="Oono Y."/>
            <person name="Narumi I."/>
        </authorList>
    </citation>
    <scope>NUCLEOTIDE SEQUENCE [LARGE SCALE GENOMIC DNA]</scope>
    <source>
        <strain evidence="3">TR0125</strain>
    </source>
</reference>
<organism evidence="2 3">
    <name type="scientific">Deinococcus aerius</name>
    <dbReference type="NCBI Taxonomy" id="200253"/>
    <lineage>
        <taxon>Bacteria</taxon>
        <taxon>Thermotogati</taxon>
        <taxon>Deinococcota</taxon>
        <taxon>Deinococci</taxon>
        <taxon>Deinococcales</taxon>
        <taxon>Deinococcaceae</taxon>
        <taxon>Deinococcus</taxon>
    </lineage>
</organism>
<evidence type="ECO:0008006" key="4">
    <source>
        <dbReference type="Google" id="ProtNLM"/>
    </source>
</evidence>
<evidence type="ECO:0000313" key="2">
    <source>
        <dbReference type="EMBL" id="GBF07621.1"/>
    </source>
</evidence>
<feature type="region of interest" description="Disordered" evidence="1">
    <location>
        <begin position="380"/>
        <end position="406"/>
    </location>
</feature>
<dbReference type="EMBL" id="BFAG01000015">
    <property type="protein sequence ID" value="GBF07621.1"/>
    <property type="molecule type" value="Genomic_DNA"/>
</dbReference>
<proteinExistence type="predicted"/>
<dbReference type="OrthoDB" id="53198at2"/>
<feature type="compositionally biased region" description="Pro residues" evidence="1">
    <location>
        <begin position="385"/>
        <end position="399"/>
    </location>
</feature>
<evidence type="ECO:0000256" key="1">
    <source>
        <dbReference type="SAM" id="MobiDB-lite"/>
    </source>
</evidence>
<accession>A0A2I9DQP9</accession>
<feature type="region of interest" description="Disordered" evidence="1">
    <location>
        <begin position="504"/>
        <end position="566"/>
    </location>
</feature>
<gene>
    <name evidence="2" type="ORF">DAERI_150139</name>
</gene>
<dbReference type="InterPro" id="IPR009282">
    <property type="entry name" value="DUF937"/>
</dbReference>
<dbReference type="Proteomes" id="UP000236569">
    <property type="component" value="Unassembled WGS sequence"/>
</dbReference>
<keyword evidence="3" id="KW-1185">Reference proteome</keyword>
<dbReference type="InterPro" id="IPR013783">
    <property type="entry name" value="Ig-like_fold"/>
</dbReference>
<feature type="compositionally biased region" description="Low complexity" evidence="1">
    <location>
        <begin position="531"/>
        <end position="562"/>
    </location>
</feature>
<dbReference type="Gene3D" id="2.60.40.10">
    <property type="entry name" value="Immunoglobulins"/>
    <property type="match status" value="2"/>
</dbReference>
<evidence type="ECO:0000313" key="3">
    <source>
        <dbReference type="Proteomes" id="UP000236569"/>
    </source>
</evidence>
<comment type="caution">
    <text evidence="2">The sequence shown here is derived from an EMBL/GenBank/DDBJ whole genome shotgun (WGS) entry which is preliminary data.</text>
</comment>
<sequence>MNVSELIQTYFDAPSTERLGREAGLSAADAEQVLRAGLPLQLGALADHARTPGGRADIGEALGSLPAFTSVADALSSPEGASQLGQAGALLAPALLGDRAESIAGQVAGNLDRGSVQRLLHLSLPLLLSFLGQRGLTTANVGSFLSELGGRPGGAADGAQVITATGGSSAPAGTGVQGASADTGPLTPEGLISFLKAEFGGAAADRLGRAAGFSGGTAARATLAALPLVLHAIAGKGSTGEGAADLLKRSRDFDRLTEAGGGLNAALLSDAAETARIEGQGRGLIGSLFPNVDRVTGRLGSAVGGSGANAGRLLALLTPLVLGLLARRARSLDAPAFSRLLGGLGGGLTGMLPPGMTGLASLLTPVTTETVVAATPTVRVTEASPAPPPTPPTAPPTPPTTVTTTTERRRGFPWWIIPLLLVLLLGGCWLVQNRQGTTPASGTPTGATGDAILVTRPAPGATVPADDFVMSGTGPADDTLQIGEGGQPVASVKVGPDGRWEAAIPAPTPGEHTYTVTGQGGASGEVQVSVTGTDGTATPGGTTDTASPRNGTTATGGTAPGTAAGGDAGGAPAFAITGPAAGAQLPAGGFTLRGAGTPGQTLQVFEDGTSLGNVTVAEDGTWTLEVPSPAAGNHTYSVRGPGGGELGQVSATVAATTGNASAANCTRDYTLSITDGQTVSEPFRFGGVGQGEGYSVTVKRGERTVGTKAVRLDATCGWSYQSRPGPGAVTYEVRPLGQADAAPLSTVTLTVQD</sequence>
<name>A0A2I9DQP9_9DEIO</name>
<dbReference type="AlphaFoldDB" id="A0A2I9DQP9"/>
<protein>
    <recommendedName>
        <fullName evidence="4">DUF937 domain-containing protein</fullName>
    </recommendedName>
</protein>
<dbReference type="RefSeq" id="WP_103130925.1">
    <property type="nucleotide sequence ID" value="NZ_BFAG01000015.1"/>
</dbReference>